<dbReference type="EMBL" id="JBHMBW010000032">
    <property type="protein sequence ID" value="MFB9627405.1"/>
    <property type="molecule type" value="Genomic_DNA"/>
</dbReference>
<keyword evidence="2" id="KW-0378">Hydrolase</keyword>
<feature type="region of interest" description="Disordered" evidence="1">
    <location>
        <begin position="1"/>
        <end position="33"/>
    </location>
</feature>
<protein>
    <submittedName>
        <fullName evidence="2">Alpha-galactosidase</fullName>
        <ecNumber evidence="2">3.2.1.22</ecNumber>
    </submittedName>
</protein>
<dbReference type="GO" id="GO:0004557">
    <property type="term" value="F:alpha-galactosidase activity"/>
    <property type="evidence" value="ECO:0007669"/>
    <property type="project" value="UniProtKB-EC"/>
</dbReference>
<dbReference type="Proteomes" id="UP001589532">
    <property type="component" value="Unassembled WGS sequence"/>
</dbReference>
<evidence type="ECO:0000313" key="3">
    <source>
        <dbReference type="Proteomes" id="UP001589532"/>
    </source>
</evidence>
<dbReference type="Pfam" id="PF02065">
    <property type="entry name" value="Melibiase"/>
    <property type="match status" value="1"/>
</dbReference>
<reference evidence="2 3" key="1">
    <citation type="submission" date="2024-09" db="EMBL/GenBank/DDBJ databases">
        <authorList>
            <person name="Sun Q."/>
            <person name="Mori K."/>
        </authorList>
    </citation>
    <scope>NUCLEOTIDE SEQUENCE [LARGE SCALE GENOMIC DNA]</scope>
    <source>
        <strain evidence="2 3">JCM 3143</strain>
    </source>
</reference>
<dbReference type="InterPro" id="IPR017853">
    <property type="entry name" value="GH"/>
</dbReference>
<dbReference type="InterPro" id="IPR013785">
    <property type="entry name" value="Aldolase_TIM"/>
</dbReference>
<sequence length="137" mass="14746">MGHEPPFHRGRPGRAAVARPRPHPVRRARPAGHPARLLAALPGPGHGRWVTDSPNPCTGRQVPLDFRFHVAMAGVLAVGGDLAEWSQADLGRAAELVAAYKRIRPLVQHGRQYRLLPPDGELSAVQSTWSAKSPDGG</sequence>
<feature type="compositionally biased region" description="Basic residues" evidence="1">
    <location>
        <begin position="20"/>
        <end position="30"/>
    </location>
</feature>
<evidence type="ECO:0000256" key="1">
    <source>
        <dbReference type="SAM" id="MobiDB-lite"/>
    </source>
</evidence>
<gene>
    <name evidence="2" type="ORF">ACFFSA_30355</name>
</gene>
<comment type="caution">
    <text evidence="2">The sequence shown here is derived from an EMBL/GenBank/DDBJ whole genome shotgun (WGS) entry which is preliminary data.</text>
</comment>
<keyword evidence="2" id="KW-0326">Glycosidase</keyword>
<dbReference type="Gene3D" id="3.20.20.70">
    <property type="entry name" value="Aldolase class I"/>
    <property type="match status" value="1"/>
</dbReference>
<name>A0ABV5S6V5_9ACTN</name>
<dbReference type="EC" id="3.2.1.22" evidence="2"/>
<proteinExistence type="predicted"/>
<evidence type="ECO:0000313" key="2">
    <source>
        <dbReference type="EMBL" id="MFB9627405.1"/>
    </source>
</evidence>
<keyword evidence="3" id="KW-1185">Reference proteome</keyword>
<accession>A0ABV5S6V5</accession>
<dbReference type="RefSeq" id="WP_378520931.1">
    <property type="nucleotide sequence ID" value="NZ_JBHMBW010000032.1"/>
</dbReference>
<organism evidence="2 3">
    <name type="scientific">Nonomuraea helvata</name>
    <dbReference type="NCBI Taxonomy" id="37484"/>
    <lineage>
        <taxon>Bacteria</taxon>
        <taxon>Bacillati</taxon>
        <taxon>Actinomycetota</taxon>
        <taxon>Actinomycetes</taxon>
        <taxon>Streptosporangiales</taxon>
        <taxon>Streptosporangiaceae</taxon>
        <taxon>Nonomuraea</taxon>
    </lineage>
</organism>
<dbReference type="SUPFAM" id="SSF51445">
    <property type="entry name" value="(Trans)glycosidases"/>
    <property type="match status" value="1"/>
</dbReference>